<dbReference type="GO" id="GO:0003777">
    <property type="term" value="F:microtubule motor activity"/>
    <property type="evidence" value="ECO:0007669"/>
    <property type="project" value="InterPro"/>
</dbReference>
<dbReference type="PRINTS" id="PR00380">
    <property type="entry name" value="KINESINHEAVY"/>
</dbReference>
<keyword evidence="5" id="KW-1185">Reference proteome</keyword>
<dbReference type="GO" id="GO:0007018">
    <property type="term" value="P:microtubule-based movement"/>
    <property type="evidence" value="ECO:0007669"/>
    <property type="project" value="InterPro"/>
</dbReference>
<evidence type="ECO:0000256" key="2">
    <source>
        <dbReference type="SAM" id="MobiDB-lite"/>
    </source>
</evidence>
<dbReference type="Gene3D" id="3.40.850.10">
    <property type="entry name" value="Kinesin motor domain"/>
    <property type="match status" value="1"/>
</dbReference>
<proteinExistence type="inferred from homology"/>
<dbReference type="PROSITE" id="PS50067">
    <property type="entry name" value="KINESIN_MOTOR_2"/>
    <property type="match status" value="1"/>
</dbReference>
<dbReference type="InterPro" id="IPR027640">
    <property type="entry name" value="Kinesin-like_fam"/>
</dbReference>
<keyword evidence="1" id="KW-0505">Motor protein</keyword>
<dbReference type="SUPFAM" id="SSF52540">
    <property type="entry name" value="P-loop containing nucleoside triphosphate hydrolases"/>
    <property type="match status" value="1"/>
</dbReference>
<dbReference type="SMART" id="SM00129">
    <property type="entry name" value="KISc"/>
    <property type="match status" value="1"/>
</dbReference>
<dbReference type="InterPro" id="IPR027417">
    <property type="entry name" value="P-loop_NTPase"/>
</dbReference>
<dbReference type="VEuPathDB" id="FungiDB:SAPIO_CDS4279"/>
<dbReference type="InterPro" id="IPR036961">
    <property type="entry name" value="Kinesin_motor_dom_sf"/>
</dbReference>
<dbReference type="GeneID" id="27723351"/>
<dbReference type="EMBL" id="JOWA01000091">
    <property type="protein sequence ID" value="KEZ43668.1"/>
    <property type="molecule type" value="Genomic_DNA"/>
</dbReference>
<feature type="binding site" evidence="1">
    <location>
        <begin position="128"/>
        <end position="135"/>
    </location>
    <ligand>
        <name>ATP</name>
        <dbReference type="ChEBI" id="CHEBI:30616"/>
    </ligand>
</feature>
<comment type="similarity">
    <text evidence="1">Belongs to the TRAFAC class myosin-kinesin ATPase superfamily. Kinesin family.</text>
</comment>
<dbReference type="GO" id="GO:0005524">
    <property type="term" value="F:ATP binding"/>
    <property type="evidence" value="ECO:0007669"/>
    <property type="project" value="UniProtKB-UniRule"/>
</dbReference>
<name>A0A084G8K6_PSEDA</name>
<dbReference type="PANTHER" id="PTHR47969:SF9">
    <property type="entry name" value="KINESIN-LIKE PROTEIN"/>
    <property type="match status" value="1"/>
</dbReference>
<gene>
    <name evidence="4" type="ORF">SAPIO_CDS4279</name>
</gene>
<dbReference type="HOGENOM" id="CLU_001485_2_0_1"/>
<dbReference type="OrthoDB" id="3176171at2759"/>
<dbReference type="PANTHER" id="PTHR47969">
    <property type="entry name" value="CHROMOSOME-ASSOCIATED KINESIN KIF4A-RELATED"/>
    <property type="match status" value="1"/>
</dbReference>
<sequence>MDQFLLDNARAYEKLVGQFKPAAKPQDKKDGGRNTDIIIASRLRPMLEDEIAAGLVPGVLPRKDDDLNVDLHELRKTVRGTPALNSSSFRLDKVFNAEDSTESIFEDLVQSLIPWAWGGGVSTMFAYGQTGSGKTFTVSGLQRLAASSLMDGSLDGSRNISISILELAGNSAFDLLNSRKPVSILEDSFGSTHFAGATEHSVKDLPALLSYIDHAASFRSTASTLKNDASSRSHAICRIRLENPAIPQFEDGLLYLIDLAGSEAARDVVAHSAERMKEAREINASLSVLKDCIRGRAMLDLVETGGKVSVKAKTHIPFRQSTLTKVLKHVFDPAGMRSCRTVVVACVNPSFTDVAASKNTLRFAEMLRVPVPKKDAAAYNPSRPVTWPNDKLQEWIEKNSGSPAISGPLLAPFETGHQLLRIPVPEFVSRCLKTPGVTVDQAQAFQAKFWRLHVDSRSPASSESKDDATEKAEKDYVDSAGISSRDSRPEMANVEFKERIRPGMVVEWKPPYIVTDSIRPLALVLSSVEGSGEGEEKKYTCAQVAPGLMHGSLEVYIWRQVEVRVGAMLKEVLLEYDVGTRYYYETL</sequence>
<evidence type="ECO:0000313" key="4">
    <source>
        <dbReference type="EMBL" id="KEZ43668.1"/>
    </source>
</evidence>
<comment type="caution">
    <text evidence="4">The sequence shown here is derived from an EMBL/GenBank/DDBJ whole genome shotgun (WGS) entry which is preliminary data.</text>
</comment>
<dbReference type="GO" id="GO:0008017">
    <property type="term" value="F:microtubule binding"/>
    <property type="evidence" value="ECO:0007669"/>
    <property type="project" value="InterPro"/>
</dbReference>
<keyword evidence="1" id="KW-0067">ATP-binding</keyword>
<evidence type="ECO:0000313" key="5">
    <source>
        <dbReference type="Proteomes" id="UP000028545"/>
    </source>
</evidence>
<dbReference type="InterPro" id="IPR001752">
    <property type="entry name" value="Kinesin_motor_dom"/>
</dbReference>
<protein>
    <recommendedName>
        <fullName evidence="3">Kinesin motor domain-containing protein</fullName>
    </recommendedName>
</protein>
<feature type="region of interest" description="Disordered" evidence="2">
    <location>
        <begin position="456"/>
        <end position="489"/>
    </location>
</feature>
<dbReference type="KEGG" id="sapo:SAPIO_CDS4279"/>
<dbReference type="Proteomes" id="UP000028545">
    <property type="component" value="Unassembled WGS sequence"/>
</dbReference>
<dbReference type="RefSeq" id="XP_016643467.1">
    <property type="nucleotide sequence ID" value="XM_016786865.1"/>
</dbReference>
<dbReference type="Pfam" id="PF00225">
    <property type="entry name" value="Kinesin"/>
    <property type="match status" value="1"/>
</dbReference>
<dbReference type="AlphaFoldDB" id="A0A084G8K6"/>
<dbReference type="OMA" id="AFEIYLW"/>
<evidence type="ECO:0000259" key="3">
    <source>
        <dbReference type="PROSITE" id="PS50067"/>
    </source>
</evidence>
<organism evidence="4 5">
    <name type="scientific">Pseudallescheria apiosperma</name>
    <name type="common">Scedosporium apiospermum</name>
    <dbReference type="NCBI Taxonomy" id="563466"/>
    <lineage>
        <taxon>Eukaryota</taxon>
        <taxon>Fungi</taxon>
        <taxon>Dikarya</taxon>
        <taxon>Ascomycota</taxon>
        <taxon>Pezizomycotina</taxon>
        <taxon>Sordariomycetes</taxon>
        <taxon>Hypocreomycetidae</taxon>
        <taxon>Microascales</taxon>
        <taxon>Microascaceae</taxon>
        <taxon>Scedosporium</taxon>
    </lineage>
</organism>
<keyword evidence="1" id="KW-0547">Nucleotide-binding</keyword>
<accession>A0A084G8K6</accession>
<feature type="domain" description="Kinesin motor" evidence="3">
    <location>
        <begin position="36"/>
        <end position="370"/>
    </location>
</feature>
<feature type="compositionally biased region" description="Basic and acidic residues" evidence="2">
    <location>
        <begin position="463"/>
        <end position="477"/>
    </location>
</feature>
<dbReference type="GO" id="GO:0007052">
    <property type="term" value="P:mitotic spindle organization"/>
    <property type="evidence" value="ECO:0007669"/>
    <property type="project" value="TreeGrafter"/>
</dbReference>
<dbReference type="GO" id="GO:0051231">
    <property type="term" value="P:spindle elongation"/>
    <property type="evidence" value="ECO:0007669"/>
    <property type="project" value="TreeGrafter"/>
</dbReference>
<dbReference type="GO" id="GO:0005875">
    <property type="term" value="C:microtubule associated complex"/>
    <property type="evidence" value="ECO:0007669"/>
    <property type="project" value="TreeGrafter"/>
</dbReference>
<reference evidence="4 5" key="1">
    <citation type="journal article" date="2014" name="Genome Announc.">
        <title>Draft genome sequence of the pathogenic fungus Scedosporium apiospermum.</title>
        <authorList>
            <person name="Vandeputte P."/>
            <person name="Ghamrawi S."/>
            <person name="Rechenmann M."/>
            <person name="Iltis A."/>
            <person name="Giraud S."/>
            <person name="Fleury M."/>
            <person name="Thornton C."/>
            <person name="Delhaes L."/>
            <person name="Meyer W."/>
            <person name="Papon N."/>
            <person name="Bouchara J.P."/>
        </authorList>
    </citation>
    <scope>NUCLEOTIDE SEQUENCE [LARGE SCALE GENOMIC DNA]</scope>
    <source>
        <strain evidence="4 5">IHEM 14462</strain>
    </source>
</reference>
<evidence type="ECO:0000256" key="1">
    <source>
        <dbReference type="PROSITE-ProRule" id="PRU00283"/>
    </source>
</evidence>